<comment type="caution">
    <text evidence="3">The sequence shown here is derived from an EMBL/GenBank/DDBJ whole genome shotgun (WGS) entry which is preliminary data.</text>
</comment>
<feature type="region of interest" description="Disordered" evidence="2">
    <location>
        <begin position="46"/>
        <end position="87"/>
    </location>
</feature>
<protein>
    <recommendedName>
        <fullName evidence="5">Proteophosphoglycan ppg4</fullName>
    </recommendedName>
</protein>
<feature type="compositionally biased region" description="Low complexity" evidence="2">
    <location>
        <begin position="46"/>
        <end position="60"/>
    </location>
</feature>
<feature type="coiled-coil region" evidence="1">
    <location>
        <begin position="105"/>
        <end position="132"/>
    </location>
</feature>
<evidence type="ECO:0000256" key="2">
    <source>
        <dbReference type="SAM" id="MobiDB-lite"/>
    </source>
</evidence>
<accession>A0A2S5BC39</accession>
<gene>
    <name evidence="3" type="ORF">BMF94_2517</name>
</gene>
<keyword evidence="4" id="KW-1185">Reference proteome</keyword>
<evidence type="ECO:0000313" key="4">
    <source>
        <dbReference type="Proteomes" id="UP000237144"/>
    </source>
</evidence>
<keyword evidence="1" id="KW-0175">Coiled coil</keyword>
<feature type="compositionally biased region" description="Polar residues" evidence="2">
    <location>
        <begin position="399"/>
        <end position="408"/>
    </location>
</feature>
<feature type="region of interest" description="Disordered" evidence="2">
    <location>
        <begin position="302"/>
        <end position="506"/>
    </location>
</feature>
<dbReference type="STRING" id="741276.A0A2S5BC39"/>
<feature type="compositionally biased region" description="Polar residues" evidence="2">
    <location>
        <begin position="332"/>
        <end position="346"/>
    </location>
</feature>
<feature type="region of interest" description="Disordered" evidence="2">
    <location>
        <begin position="539"/>
        <end position="593"/>
    </location>
</feature>
<sequence length="593" mass="62092">MALARADELRKLKRSELQALAKAHSIKANLKTDALVEALARLAETAAPEAGAEAESRPAGATPPGSQSHPAPAQDARHGQMSNGPGCLQEDVALRSQVDSLIKTVATLQSELKASTQTISDLREELNSQSRALVTPEAVRDLVRAEVEKQSQLLAKDLAVQYGRIETSLVERIENGETEQNQRLDRLRGNTTALERRFGSLEERFVALERTGSAAALASAVTSIADDAPPIQTLISFSSPAISHIAATRPSATRTEGETPATPGRLGLPAHVVALSSSASASRRTPRAALAAAQPASIVPLPATTSVDKHGGAGDVPIPTEQVDSPPVAAHQTPNASRSGFFTAPSTAARPITAQSDSHVRKRLRASSGLGTRTAANEDSIAVYDDEDDDSRSREYTVRTKTGSSPTVVMTRDPAFFTSRPVSPSARPSAGVPRSRASSVASRASATSDHVASQESAATNSGRKSMPMSSLPFPLVSPYGNTGRPSSRPSSVATAGSSTPHTTKTGFGNFFSGLDSANTMTEAGRRVSMFSNRALLPTSAKKGLPAPPPPTPPAHRTLFGTEFTGHRFGDAGADIDDDADNDSASLRWGAFAQ</sequence>
<organism evidence="3 4">
    <name type="scientific">Rhodotorula taiwanensis</name>
    <dbReference type="NCBI Taxonomy" id="741276"/>
    <lineage>
        <taxon>Eukaryota</taxon>
        <taxon>Fungi</taxon>
        <taxon>Dikarya</taxon>
        <taxon>Basidiomycota</taxon>
        <taxon>Pucciniomycotina</taxon>
        <taxon>Microbotryomycetes</taxon>
        <taxon>Sporidiobolales</taxon>
        <taxon>Sporidiobolaceae</taxon>
        <taxon>Rhodotorula</taxon>
    </lineage>
</organism>
<name>A0A2S5BC39_9BASI</name>
<feature type="compositionally biased region" description="Polar residues" evidence="2">
    <location>
        <begin position="479"/>
        <end position="506"/>
    </location>
</feature>
<dbReference type="Proteomes" id="UP000237144">
    <property type="component" value="Unassembled WGS sequence"/>
</dbReference>
<feature type="compositionally biased region" description="Polar residues" evidence="2">
    <location>
        <begin position="447"/>
        <end position="463"/>
    </location>
</feature>
<dbReference type="OrthoDB" id="3258416at2759"/>
<evidence type="ECO:0000256" key="1">
    <source>
        <dbReference type="SAM" id="Coils"/>
    </source>
</evidence>
<dbReference type="AlphaFoldDB" id="A0A2S5BC39"/>
<dbReference type="EMBL" id="PJQD01000025">
    <property type="protein sequence ID" value="POY74323.1"/>
    <property type="molecule type" value="Genomic_DNA"/>
</dbReference>
<evidence type="ECO:0000313" key="3">
    <source>
        <dbReference type="EMBL" id="POY74323.1"/>
    </source>
</evidence>
<feature type="compositionally biased region" description="Low complexity" evidence="2">
    <location>
        <begin position="419"/>
        <end position="446"/>
    </location>
</feature>
<proteinExistence type="predicted"/>
<evidence type="ECO:0008006" key="5">
    <source>
        <dbReference type="Google" id="ProtNLM"/>
    </source>
</evidence>
<feature type="region of interest" description="Disordered" evidence="2">
    <location>
        <begin position="247"/>
        <end position="266"/>
    </location>
</feature>
<reference evidence="3 4" key="1">
    <citation type="journal article" date="2018" name="Front. Microbiol.">
        <title>Prospects for Fungal Bioremediation of Acidic Radioactive Waste Sites: Characterization and Genome Sequence of Rhodotorula taiwanensis MD1149.</title>
        <authorList>
            <person name="Tkavc R."/>
            <person name="Matrosova V.Y."/>
            <person name="Grichenko O.E."/>
            <person name="Gostincar C."/>
            <person name="Volpe R.P."/>
            <person name="Klimenkova P."/>
            <person name="Gaidamakova E.K."/>
            <person name="Zhou C.E."/>
            <person name="Stewart B.J."/>
            <person name="Lyman M.G."/>
            <person name="Malfatti S.A."/>
            <person name="Rubinfeld B."/>
            <person name="Courtot M."/>
            <person name="Singh J."/>
            <person name="Dalgard C.L."/>
            <person name="Hamilton T."/>
            <person name="Frey K.G."/>
            <person name="Gunde-Cimerman N."/>
            <person name="Dugan L."/>
            <person name="Daly M.J."/>
        </authorList>
    </citation>
    <scope>NUCLEOTIDE SEQUENCE [LARGE SCALE GENOMIC DNA]</scope>
    <source>
        <strain evidence="3 4">MD1149</strain>
    </source>
</reference>